<dbReference type="PROSITE" id="PS50850">
    <property type="entry name" value="MFS"/>
    <property type="match status" value="1"/>
</dbReference>
<feature type="transmembrane region" description="Helical" evidence="22">
    <location>
        <begin position="187"/>
        <end position="211"/>
    </location>
</feature>
<dbReference type="KEGG" id="spu:762767"/>
<dbReference type="GeneID" id="762767"/>
<keyword evidence="6" id="KW-1003">Cell membrane</keyword>
<comment type="catalytic activity">
    <reaction evidence="20">
        <text>pemetrexed(in) + H(+)(in) = pemetrexed(out) + H(+)(out)</text>
        <dbReference type="Rhea" id="RHEA:70171"/>
        <dbReference type="ChEBI" id="CHEBI:15378"/>
        <dbReference type="ChEBI" id="CHEBI:63724"/>
    </reaction>
</comment>
<dbReference type="OMA" id="ITIMESC"/>
<dbReference type="GO" id="GO:0055085">
    <property type="term" value="P:transmembrane transport"/>
    <property type="evidence" value="ECO:0000318"/>
    <property type="project" value="GO_Central"/>
</dbReference>
<keyword evidence="7" id="KW-0963">Cytoplasm</keyword>
<keyword evidence="12 22" id="KW-1133">Transmembrane helix</keyword>
<feature type="domain" description="Major facilitator superfamily (MFS) profile" evidence="23">
    <location>
        <begin position="24"/>
        <end position="382"/>
    </location>
</feature>
<keyword evidence="5" id="KW-0813">Transport</keyword>
<evidence type="ECO:0000256" key="6">
    <source>
        <dbReference type="ARBA" id="ARBA00022475"/>
    </source>
</evidence>
<sequence>MESDKTIATNNNPSPARRSWRSRLIVEPLTVTFMLAYGLLVTIRVEYLNKRLSEEANFTQPSTNTSVVCSLNTSSEEYDRYLEVQTQTSYWTLYLAVAQSIPALFSANFLGALSDARGRRIAMLFPIVGFAIYSIVYALVAQFHWSLYILFAGAIPLGLCGDFLTLVACSFAYVADTTTSKQRTYRMVILECLTTLGAGAGQVLVGFMIEAIGYPPVYYAILCIMVLCTLYVYLLPESHPSVTGKVPGEQPADIVPSPRSDFNMAKFFRSLADLFRPDPKGRCWKMISYNYILFQSILMIVSFLSTNVLFAEGEPFCWSAALIGIFNGLTFIFAGLGLVVGGYVLRLFFSDHCTMQISMLSFVACLVMTAYSKTNVVLFCGE</sequence>
<evidence type="ECO:0000256" key="17">
    <source>
        <dbReference type="ARBA" id="ARBA00036250"/>
    </source>
</evidence>
<dbReference type="GO" id="GO:0005542">
    <property type="term" value="F:folic acid binding"/>
    <property type="evidence" value="ECO:0007669"/>
    <property type="project" value="UniProtKB-KW"/>
</dbReference>
<dbReference type="AlphaFoldDB" id="A0A7M7G0B3"/>
<feature type="transmembrane region" description="Helical" evidence="22">
    <location>
        <begin position="147"/>
        <end position="175"/>
    </location>
</feature>
<feature type="transmembrane region" description="Helical" evidence="22">
    <location>
        <begin position="91"/>
        <end position="110"/>
    </location>
</feature>
<dbReference type="GO" id="GO:0010008">
    <property type="term" value="C:endosome membrane"/>
    <property type="evidence" value="ECO:0007669"/>
    <property type="project" value="UniProtKB-SubCell"/>
</dbReference>
<keyword evidence="25" id="KW-1185">Reference proteome</keyword>
<evidence type="ECO:0000256" key="10">
    <source>
        <dbReference type="ARBA" id="ARBA00022847"/>
    </source>
</evidence>
<evidence type="ECO:0000256" key="8">
    <source>
        <dbReference type="ARBA" id="ARBA00022692"/>
    </source>
</evidence>
<evidence type="ECO:0000256" key="15">
    <source>
        <dbReference type="ARBA" id="ARBA00023180"/>
    </source>
</evidence>
<evidence type="ECO:0000256" key="5">
    <source>
        <dbReference type="ARBA" id="ARBA00022448"/>
    </source>
</evidence>
<evidence type="ECO:0000256" key="14">
    <source>
        <dbReference type="ARBA" id="ARBA00023157"/>
    </source>
</evidence>
<dbReference type="EnsemblMetazoa" id="XM_001198512">
    <property type="protein sequence ID" value="XP_001198512"/>
    <property type="gene ID" value="LOC762767"/>
</dbReference>
<evidence type="ECO:0000256" key="16">
    <source>
        <dbReference type="ARBA" id="ARBA00036193"/>
    </source>
</evidence>
<feature type="transmembrane region" description="Helical" evidence="22">
    <location>
        <begin position="217"/>
        <end position="235"/>
    </location>
</feature>
<evidence type="ECO:0000256" key="20">
    <source>
        <dbReference type="ARBA" id="ARBA00047769"/>
    </source>
</evidence>
<protein>
    <recommendedName>
        <fullName evidence="18">Proton-coupled folate transporter</fullName>
    </recommendedName>
    <alternativeName>
        <fullName evidence="19">Solute carrier family 46 member 1</fullName>
    </alternativeName>
</protein>
<dbReference type="InterPro" id="IPR036259">
    <property type="entry name" value="MFS_trans_sf"/>
</dbReference>
<evidence type="ECO:0000256" key="1">
    <source>
        <dbReference type="ARBA" id="ARBA00004337"/>
    </source>
</evidence>
<keyword evidence="13 22" id="KW-0472">Membrane</keyword>
<dbReference type="InParanoid" id="A0A7M7G0B3"/>
<evidence type="ECO:0000313" key="24">
    <source>
        <dbReference type="EnsemblMetazoa" id="XP_001198512"/>
    </source>
</evidence>
<evidence type="ECO:0000256" key="11">
    <source>
        <dbReference type="ARBA" id="ARBA00022954"/>
    </source>
</evidence>
<feature type="transmembrane region" description="Helical" evidence="22">
    <location>
        <begin position="322"/>
        <end position="345"/>
    </location>
</feature>
<evidence type="ECO:0000256" key="19">
    <source>
        <dbReference type="ARBA" id="ARBA00042514"/>
    </source>
</evidence>
<dbReference type="InterPro" id="IPR020846">
    <property type="entry name" value="MFS_dom"/>
</dbReference>
<dbReference type="Gene3D" id="1.20.1250.20">
    <property type="entry name" value="MFS general substrate transporter like domains"/>
    <property type="match status" value="1"/>
</dbReference>
<dbReference type="Proteomes" id="UP000007110">
    <property type="component" value="Unassembled WGS sequence"/>
</dbReference>
<dbReference type="InterPro" id="IPR011701">
    <property type="entry name" value="MFS"/>
</dbReference>
<keyword evidence="9" id="KW-0967">Endosome</keyword>
<accession>A0A7M7G0B3</accession>
<dbReference type="GO" id="GO:0016324">
    <property type="term" value="C:apical plasma membrane"/>
    <property type="evidence" value="ECO:0007669"/>
    <property type="project" value="UniProtKB-SubCell"/>
</dbReference>
<keyword evidence="10" id="KW-0769">Symport</keyword>
<evidence type="ECO:0000256" key="13">
    <source>
        <dbReference type="ARBA" id="ARBA00023136"/>
    </source>
</evidence>
<dbReference type="GO" id="GO:0016323">
    <property type="term" value="C:basolateral plasma membrane"/>
    <property type="evidence" value="ECO:0007669"/>
    <property type="project" value="UniProtKB-SubCell"/>
</dbReference>
<keyword evidence="14" id="KW-1015">Disulfide bond</keyword>
<dbReference type="OrthoDB" id="419734at2759"/>
<reference evidence="24" key="2">
    <citation type="submission" date="2021-01" db="UniProtKB">
        <authorList>
            <consortium name="EnsemblMetazoa"/>
        </authorList>
    </citation>
    <scope>IDENTIFICATION</scope>
</reference>
<keyword evidence="8 22" id="KW-0812">Transmembrane</keyword>
<evidence type="ECO:0000256" key="2">
    <source>
        <dbReference type="ARBA" id="ARBA00004424"/>
    </source>
</evidence>
<feature type="transmembrane region" description="Helical" evidence="22">
    <location>
        <begin position="24"/>
        <end position="43"/>
    </location>
</feature>
<keyword evidence="15" id="KW-0325">Glycoprotein</keyword>
<proteinExistence type="predicted"/>
<dbReference type="RefSeq" id="XP_001198512.1">
    <property type="nucleotide sequence ID" value="XM_001198512.4"/>
</dbReference>
<evidence type="ECO:0000256" key="7">
    <source>
        <dbReference type="ARBA" id="ARBA00022490"/>
    </source>
</evidence>
<reference evidence="25" key="1">
    <citation type="submission" date="2015-02" db="EMBL/GenBank/DDBJ databases">
        <title>Genome sequencing for Strongylocentrotus purpuratus.</title>
        <authorList>
            <person name="Murali S."/>
            <person name="Liu Y."/>
            <person name="Vee V."/>
            <person name="English A."/>
            <person name="Wang M."/>
            <person name="Skinner E."/>
            <person name="Han Y."/>
            <person name="Muzny D.M."/>
            <person name="Worley K.C."/>
            <person name="Gibbs R.A."/>
        </authorList>
    </citation>
    <scope>NUCLEOTIDE SEQUENCE</scope>
</reference>
<feature type="transmembrane region" description="Helical" evidence="22">
    <location>
        <begin position="289"/>
        <end position="310"/>
    </location>
</feature>
<evidence type="ECO:0000259" key="23">
    <source>
        <dbReference type="PROSITE" id="PS50850"/>
    </source>
</evidence>
<comment type="catalytic activity">
    <reaction evidence="21">
        <text>methotrexate(in) + H(+)(in) = methotrexate(out) + H(+)(out)</text>
        <dbReference type="Rhea" id="RHEA:70163"/>
        <dbReference type="ChEBI" id="CHEBI:15378"/>
        <dbReference type="ChEBI" id="CHEBI:50681"/>
    </reaction>
</comment>
<feature type="transmembrane region" description="Helical" evidence="22">
    <location>
        <begin position="357"/>
        <end position="379"/>
    </location>
</feature>
<name>A0A7M7G0B3_STRPU</name>
<comment type="subcellular location">
    <subcellularLocation>
        <location evidence="2">Apical cell membrane</location>
        <topology evidence="2">Multi-pass membrane protein</topology>
    </subcellularLocation>
    <subcellularLocation>
        <location evidence="4">Basolateral cell membrane</location>
        <topology evidence="4">Multi-pass membrane protein</topology>
    </subcellularLocation>
    <subcellularLocation>
        <location evidence="3">Cytoplasm</location>
    </subcellularLocation>
    <subcellularLocation>
        <location evidence="1">Endosome membrane</location>
        <topology evidence="1">Multi-pass membrane protein</topology>
    </subcellularLocation>
</comment>
<keyword evidence="11" id="KW-0290">Folate-binding</keyword>
<dbReference type="Pfam" id="PF07690">
    <property type="entry name" value="MFS_1"/>
    <property type="match status" value="1"/>
</dbReference>
<comment type="catalytic activity">
    <reaction evidence="17">
        <text>folate(in) + H(+)(in) = folate(out) + H(+)(out)</text>
        <dbReference type="Rhea" id="RHEA:70159"/>
        <dbReference type="ChEBI" id="CHEBI:15378"/>
        <dbReference type="ChEBI" id="CHEBI:62501"/>
    </reaction>
</comment>
<evidence type="ECO:0000313" key="25">
    <source>
        <dbReference type="Proteomes" id="UP000007110"/>
    </source>
</evidence>
<comment type="catalytic activity">
    <reaction evidence="16">
        <text>(6S)-5-methyl-5,6,7,8-tetrahydrofolate(in) + H(+)(in) = (6S)-5-methyl-5,6,7,8-tetrahydrofolate(out) + H(+)(out)</text>
        <dbReference type="Rhea" id="RHEA:70167"/>
        <dbReference type="ChEBI" id="CHEBI:15378"/>
        <dbReference type="ChEBI" id="CHEBI:18608"/>
    </reaction>
</comment>
<dbReference type="SUPFAM" id="SSF103473">
    <property type="entry name" value="MFS general substrate transporter"/>
    <property type="match status" value="1"/>
</dbReference>
<feature type="transmembrane region" description="Helical" evidence="22">
    <location>
        <begin position="122"/>
        <end position="141"/>
    </location>
</feature>
<dbReference type="GO" id="GO:0015293">
    <property type="term" value="F:symporter activity"/>
    <property type="evidence" value="ECO:0007669"/>
    <property type="project" value="UniProtKB-KW"/>
</dbReference>
<evidence type="ECO:0000256" key="22">
    <source>
        <dbReference type="SAM" id="Phobius"/>
    </source>
</evidence>
<dbReference type="PANTHER" id="PTHR23507:SF2">
    <property type="entry name" value="PROTON-COUPLED FOLATE TRANSPORTER"/>
    <property type="match status" value="1"/>
</dbReference>
<dbReference type="GO" id="GO:0005886">
    <property type="term" value="C:plasma membrane"/>
    <property type="evidence" value="ECO:0000318"/>
    <property type="project" value="GO_Central"/>
</dbReference>
<dbReference type="PANTHER" id="PTHR23507">
    <property type="entry name" value="ZGC:174356"/>
    <property type="match status" value="1"/>
</dbReference>
<evidence type="ECO:0000256" key="3">
    <source>
        <dbReference type="ARBA" id="ARBA00004496"/>
    </source>
</evidence>
<evidence type="ECO:0000256" key="9">
    <source>
        <dbReference type="ARBA" id="ARBA00022753"/>
    </source>
</evidence>
<evidence type="ECO:0000256" key="21">
    <source>
        <dbReference type="ARBA" id="ARBA00047850"/>
    </source>
</evidence>
<evidence type="ECO:0000256" key="12">
    <source>
        <dbReference type="ARBA" id="ARBA00022989"/>
    </source>
</evidence>
<evidence type="ECO:0000256" key="18">
    <source>
        <dbReference type="ARBA" id="ARBA00040650"/>
    </source>
</evidence>
<evidence type="ECO:0000256" key="4">
    <source>
        <dbReference type="ARBA" id="ARBA00004554"/>
    </source>
</evidence>
<organism evidence="24 25">
    <name type="scientific">Strongylocentrotus purpuratus</name>
    <name type="common">Purple sea urchin</name>
    <dbReference type="NCBI Taxonomy" id="7668"/>
    <lineage>
        <taxon>Eukaryota</taxon>
        <taxon>Metazoa</taxon>
        <taxon>Echinodermata</taxon>
        <taxon>Eleutherozoa</taxon>
        <taxon>Echinozoa</taxon>
        <taxon>Echinoidea</taxon>
        <taxon>Euechinoidea</taxon>
        <taxon>Echinacea</taxon>
        <taxon>Camarodonta</taxon>
        <taxon>Echinidea</taxon>
        <taxon>Strongylocentrotidae</taxon>
        <taxon>Strongylocentrotus</taxon>
    </lineage>
</organism>
<dbReference type="GO" id="GO:0022857">
    <property type="term" value="F:transmembrane transporter activity"/>
    <property type="evidence" value="ECO:0000318"/>
    <property type="project" value="GO_Central"/>
</dbReference>